<dbReference type="RefSeq" id="WP_121219292.1">
    <property type="nucleotide sequence ID" value="NZ_JBIUBA010000004.1"/>
</dbReference>
<name>A0A495X2C7_9PSEU</name>
<proteinExistence type="predicted"/>
<feature type="domain" description="Mammalian cell entry C-terminal" evidence="3">
    <location>
        <begin position="120"/>
        <end position="308"/>
    </location>
</feature>
<evidence type="ECO:0000313" key="5">
    <source>
        <dbReference type="Proteomes" id="UP000272729"/>
    </source>
</evidence>
<dbReference type="PANTHER" id="PTHR33371:SF16">
    <property type="entry name" value="MCE-FAMILY PROTEIN MCE3F"/>
    <property type="match status" value="1"/>
</dbReference>
<dbReference type="GO" id="GO:0005576">
    <property type="term" value="C:extracellular region"/>
    <property type="evidence" value="ECO:0007669"/>
    <property type="project" value="TreeGrafter"/>
</dbReference>
<reference evidence="4 5" key="1">
    <citation type="submission" date="2018-10" db="EMBL/GenBank/DDBJ databases">
        <title>Sequencing the genomes of 1000 actinobacteria strains.</title>
        <authorList>
            <person name="Klenk H.-P."/>
        </authorList>
    </citation>
    <scope>NUCLEOTIDE SEQUENCE [LARGE SCALE GENOMIC DNA]</scope>
    <source>
        <strain evidence="4 5">DSM 43911</strain>
    </source>
</reference>
<evidence type="ECO:0000259" key="3">
    <source>
        <dbReference type="Pfam" id="PF11887"/>
    </source>
</evidence>
<dbReference type="InterPro" id="IPR005693">
    <property type="entry name" value="Mce"/>
</dbReference>
<dbReference type="InterPro" id="IPR003399">
    <property type="entry name" value="Mce/MlaD"/>
</dbReference>
<dbReference type="OrthoDB" id="4741753at2"/>
<feature type="domain" description="Mce/MlaD" evidence="2">
    <location>
        <begin position="36"/>
        <end position="112"/>
    </location>
</feature>
<comment type="caution">
    <text evidence="4">The sequence shown here is derived from an EMBL/GenBank/DDBJ whole genome shotgun (WGS) entry which is preliminary data.</text>
</comment>
<sequence length="364" mass="38141">MITGRMRLQILLFAVIALLGVTYVGAKYAGVVVVDDGYRVKLELARTGGLFTGGEVTYRGVPVGRVGPIRWVDRRVEVELRIAAGAPAIPADLEAVVANRSAVGEQYVDLRPRGSGGPFLGEGSVISQWQTKLPLPVEQVLTSLDDLARSVPIESLQTVVEELDNALRGTGPDLQVLLDATREFTETAGKHLPQTTKLLNDSLVVLQTQLDHSAAINSFADSALLVAERLRSADGDLRRLIASAPGAAAEVSALLRESGPNLGILLANLLTTADVMVTRQGQLEEVLVTVPDVVSVGASTVRGGQASFGLALTFFEPAPCVAGYEGTARKGGLDTSAGGLNTGASCTLPRGSETGVRGSQNVPR</sequence>
<dbReference type="InterPro" id="IPR052336">
    <property type="entry name" value="MlaD_Phospholipid_Transporter"/>
</dbReference>
<dbReference type="Pfam" id="PF11887">
    <property type="entry name" value="Mce4_CUP1"/>
    <property type="match status" value="1"/>
</dbReference>
<dbReference type="NCBIfam" id="TIGR00996">
    <property type="entry name" value="Mtu_fam_mce"/>
    <property type="match status" value="1"/>
</dbReference>
<evidence type="ECO:0000259" key="2">
    <source>
        <dbReference type="Pfam" id="PF02470"/>
    </source>
</evidence>
<organism evidence="4 5">
    <name type="scientific">Saccharothrix variisporea</name>
    <dbReference type="NCBI Taxonomy" id="543527"/>
    <lineage>
        <taxon>Bacteria</taxon>
        <taxon>Bacillati</taxon>
        <taxon>Actinomycetota</taxon>
        <taxon>Actinomycetes</taxon>
        <taxon>Pseudonocardiales</taxon>
        <taxon>Pseudonocardiaceae</taxon>
        <taxon>Saccharothrix</taxon>
    </lineage>
</organism>
<accession>A0A495X2C7</accession>
<keyword evidence="5" id="KW-1185">Reference proteome</keyword>
<evidence type="ECO:0000256" key="1">
    <source>
        <dbReference type="SAM" id="MobiDB-lite"/>
    </source>
</evidence>
<dbReference type="AlphaFoldDB" id="A0A495X2C7"/>
<protein>
    <submittedName>
        <fullName evidence="4">Phospholipid/cholesterol/gamma-HCH transport system substrate-binding protein</fullName>
    </submittedName>
</protein>
<gene>
    <name evidence="4" type="ORF">DFJ66_1534</name>
</gene>
<dbReference type="EMBL" id="RBXR01000001">
    <property type="protein sequence ID" value="RKT68351.1"/>
    <property type="molecule type" value="Genomic_DNA"/>
</dbReference>
<dbReference type="Pfam" id="PF02470">
    <property type="entry name" value="MlaD"/>
    <property type="match status" value="1"/>
</dbReference>
<dbReference type="InterPro" id="IPR024516">
    <property type="entry name" value="Mce_C"/>
</dbReference>
<feature type="region of interest" description="Disordered" evidence="1">
    <location>
        <begin position="334"/>
        <end position="364"/>
    </location>
</feature>
<evidence type="ECO:0000313" key="4">
    <source>
        <dbReference type="EMBL" id="RKT68351.1"/>
    </source>
</evidence>
<dbReference type="Proteomes" id="UP000272729">
    <property type="component" value="Unassembled WGS sequence"/>
</dbReference>
<dbReference type="PANTHER" id="PTHR33371">
    <property type="entry name" value="INTERMEMBRANE PHOSPHOLIPID TRANSPORT SYSTEM BINDING PROTEIN MLAD-RELATED"/>
    <property type="match status" value="1"/>
</dbReference>